<evidence type="ECO:0000313" key="3">
    <source>
        <dbReference type="Proteomes" id="UP000886998"/>
    </source>
</evidence>
<keyword evidence="3" id="KW-1185">Reference proteome</keyword>
<accession>A0A8X6X0Y2</accession>
<sequence length="151" mass="16717">MLRVLERSHLGRHLGFELHVAGRRQTVSRLLPTENEGRQAGAPVHSELPVKEWSRAPVHVRHDHRADAASEERAGAVRRLGGRGLLAHHAAAKPEQGVRPPLQPPLQPVRLRQRVSLAQEVHAHTQRGQADAQRCQPLDHRSAGNGHSVPH</sequence>
<reference evidence="2" key="1">
    <citation type="submission" date="2020-08" db="EMBL/GenBank/DDBJ databases">
        <title>Multicomponent nature underlies the extraordinary mechanical properties of spider dragline silk.</title>
        <authorList>
            <person name="Kono N."/>
            <person name="Nakamura H."/>
            <person name="Mori M."/>
            <person name="Yoshida Y."/>
            <person name="Ohtoshi R."/>
            <person name="Malay A.D."/>
            <person name="Moran D.A.P."/>
            <person name="Tomita M."/>
            <person name="Numata K."/>
            <person name="Arakawa K."/>
        </authorList>
    </citation>
    <scope>NUCLEOTIDE SEQUENCE</scope>
</reference>
<evidence type="ECO:0000313" key="2">
    <source>
        <dbReference type="EMBL" id="GFY44953.1"/>
    </source>
</evidence>
<dbReference type="Proteomes" id="UP000886998">
    <property type="component" value="Unassembled WGS sequence"/>
</dbReference>
<comment type="caution">
    <text evidence="2">The sequence shown here is derived from an EMBL/GenBank/DDBJ whole genome shotgun (WGS) entry which is preliminary data.</text>
</comment>
<organism evidence="2 3">
    <name type="scientific">Trichonephila inaurata madagascariensis</name>
    <dbReference type="NCBI Taxonomy" id="2747483"/>
    <lineage>
        <taxon>Eukaryota</taxon>
        <taxon>Metazoa</taxon>
        <taxon>Ecdysozoa</taxon>
        <taxon>Arthropoda</taxon>
        <taxon>Chelicerata</taxon>
        <taxon>Arachnida</taxon>
        <taxon>Araneae</taxon>
        <taxon>Araneomorphae</taxon>
        <taxon>Entelegynae</taxon>
        <taxon>Araneoidea</taxon>
        <taxon>Nephilidae</taxon>
        <taxon>Trichonephila</taxon>
        <taxon>Trichonephila inaurata</taxon>
    </lineage>
</organism>
<name>A0A8X6X0Y2_9ARAC</name>
<gene>
    <name evidence="2" type="ORF">TNIN_355561</name>
</gene>
<protein>
    <submittedName>
        <fullName evidence="2">Uncharacterized protein</fullName>
    </submittedName>
</protein>
<dbReference type="AlphaFoldDB" id="A0A8X6X0Y2"/>
<evidence type="ECO:0000256" key="1">
    <source>
        <dbReference type="SAM" id="MobiDB-lite"/>
    </source>
</evidence>
<proteinExistence type="predicted"/>
<dbReference type="EMBL" id="BMAV01004489">
    <property type="protein sequence ID" value="GFY44953.1"/>
    <property type="molecule type" value="Genomic_DNA"/>
</dbReference>
<feature type="region of interest" description="Disordered" evidence="1">
    <location>
        <begin position="83"/>
        <end position="151"/>
    </location>
</feature>